<dbReference type="InterPro" id="IPR053235">
    <property type="entry name" value="Ser_Thr_kinase"/>
</dbReference>
<evidence type="ECO:0000259" key="3">
    <source>
        <dbReference type="PROSITE" id="PS50011"/>
    </source>
</evidence>
<gene>
    <name evidence="4" type="ORF">PCOR1329_LOCUS16686</name>
</gene>
<evidence type="ECO:0000256" key="1">
    <source>
        <dbReference type="PROSITE-ProRule" id="PRU10141"/>
    </source>
</evidence>
<dbReference type="InterPro" id="IPR017441">
    <property type="entry name" value="Protein_kinase_ATP_BS"/>
</dbReference>
<dbReference type="InterPro" id="IPR000719">
    <property type="entry name" value="Prot_kinase_dom"/>
</dbReference>
<feature type="binding site" evidence="1">
    <location>
        <position position="119"/>
    </location>
    <ligand>
        <name>ATP</name>
        <dbReference type="ChEBI" id="CHEBI:30616"/>
    </ligand>
</feature>
<feature type="region of interest" description="Disordered" evidence="2">
    <location>
        <begin position="1"/>
        <end position="30"/>
    </location>
</feature>
<reference evidence="4" key="1">
    <citation type="submission" date="2023-10" db="EMBL/GenBank/DDBJ databases">
        <authorList>
            <person name="Chen Y."/>
            <person name="Shah S."/>
            <person name="Dougan E. K."/>
            <person name="Thang M."/>
            <person name="Chan C."/>
        </authorList>
    </citation>
    <scope>NUCLEOTIDE SEQUENCE [LARGE SCALE GENOMIC DNA]</scope>
</reference>
<dbReference type="SMART" id="SM00220">
    <property type="entry name" value="S_TKc"/>
    <property type="match status" value="1"/>
</dbReference>
<protein>
    <recommendedName>
        <fullName evidence="3">Protein kinase domain-containing protein</fullName>
    </recommendedName>
</protein>
<dbReference type="PROSITE" id="PS00107">
    <property type="entry name" value="PROTEIN_KINASE_ATP"/>
    <property type="match status" value="1"/>
</dbReference>
<keyword evidence="5" id="KW-1185">Reference proteome</keyword>
<dbReference type="EMBL" id="CAUYUJ010005125">
    <property type="protein sequence ID" value="CAK0812386.1"/>
    <property type="molecule type" value="Genomic_DNA"/>
</dbReference>
<evidence type="ECO:0000256" key="2">
    <source>
        <dbReference type="SAM" id="MobiDB-lite"/>
    </source>
</evidence>
<dbReference type="InterPro" id="IPR011009">
    <property type="entry name" value="Kinase-like_dom_sf"/>
</dbReference>
<accession>A0ABN9R109</accession>
<feature type="region of interest" description="Disordered" evidence="2">
    <location>
        <begin position="283"/>
        <end position="330"/>
    </location>
</feature>
<evidence type="ECO:0000313" key="5">
    <source>
        <dbReference type="Proteomes" id="UP001189429"/>
    </source>
</evidence>
<dbReference type="Pfam" id="PF00069">
    <property type="entry name" value="Pkinase"/>
    <property type="match status" value="1"/>
</dbReference>
<keyword evidence="1" id="KW-0067">ATP-binding</keyword>
<keyword evidence="1" id="KW-0547">Nucleotide-binding</keyword>
<dbReference type="PANTHER" id="PTHR24361">
    <property type="entry name" value="MITOGEN-ACTIVATED KINASE KINASE KINASE"/>
    <property type="match status" value="1"/>
</dbReference>
<sequence length="368" mass="39416">MACAAGPAITNEEQSGVLPKEASNEGSMPRASTLLGRRASFTDMALVNVPSVVRQSGRQAQLRSHAVQVAEGGGAHAPVHLRSEVISSNFAKFERIGMGSSSVAYRALRLCDNRTVVIKALRRLDVGPVSLAKREFDLLTNFRHPNIIVALDFLESLSCVALVLEDIAGRTLRSVVRSTCAGRLDELCSMRLFVQAAARLAYLHGRNTVHRDLKPANCLVSKGGVLKLIDFNVAASTEGGELLTPTGTREFRAPEVLNRPYASPADVWSLGLCLHFMLHGRTPSRDSDDEPTATSAAAASTETYSEDAADGSSDGGGGSPRGRAMTEQPRDAWGGSAWALQRCCLQDWRQRATAQELFAGASGWLAGR</sequence>
<evidence type="ECO:0000313" key="4">
    <source>
        <dbReference type="EMBL" id="CAK0812386.1"/>
    </source>
</evidence>
<feature type="domain" description="Protein kinase" evidence="3">
    <location>
        <begin position="90"/>
        <end position="365"/>
    </location>
</feature>
<dbReference type="Gene3D" id="1.10.510.10">
    <property type="entry name" value="Transferase(Phosphotransferase) domain 1"/>
    <property type="match status" value="1"/>
</dbReference>
<dbReference type="PROSITE" id="PS50011">
    <property type="entry name" value="PROTEIN_KINASE_DOM"/>
    <property type="match status" value="1"/>
</dbReference>
<dbReference type="CDD" id="cd14014">
    <property type="entry name" value="STKc_PknB_like"/>
    <property type="match status" value="1"/>
</dbReference>
<proteinExistence type="predicted"/>
<organism evidence="4 5">
    <name type="scientific">Prorocentrum cordatum</name>
    <dbReference type="NCBI Taxonomy" id="2364126"/>
    <lineage>
        <taxon>Eukaryota</taxon>
        <taxon>Sar</taxon>
        <taxon>Alveolata</taxon>
        <taxon>Dinophyceae</taxon>
        <taxon>Prorocentrales</taxon>
        <taxon>Prorocentraceae</taxon>
        <taxon>Prorocentrum</taxon>
    </lineage>
</organism>
<feature type="compositionally biased region" description="Low complexity" evidence="2">
    <location>
        <begin position="292"/>
        <end position="303"/>
    </location>
</feature>
<dbReference type="Proteomes" id="UP001189429">
    <property type="component" value="Unassembled WGS sequence"/>
</dbReference>
<comment type="caution">
    <text evidence="4">The sequence shown here is derived from an EMBL/GenBank/DDBJ whole genome shotgun (WGS) entry which is preliminary data.</text>
</comment>
<name>A0ABN9R109_9DINO</name>
<dbReference type="SUPFAM" id="SSF56112">
    <property type="entry name" value="Protein kinase-like (PK-like)"/>
    <property type="match status" value="1"/>
</dbReference>